<sequence length="113" mass="12887">MDNTDEPQDNSMEVEDRPEPKEKKAPAVETRKETSEDAEITKVFGEAKEFLKVVTRTVFLPCHLRKGYSHLSVNITSGSNHTLVKYKAFSLSTILMAYSRAVNWQHCCDIYGF</sequence>
<evidence type="ECO:0000313" key="3">
    <source>
        <dbReference type="Proteomes" id="UP000239757"/>
    </source>
</evidence>
<feature type="compositionally biased region" description="Basic and acidic residues" evidence="1">
    <location>
        <begin position="14"/>
        <end position="35"/>
    </location>
</feature>
<dbReference type="OrthoDB" id="10587259at2759"/>
<accession>A0A2P5WBY6</accession>
<feature type="region of interest" description="Disordered" evidence="1">
    <location>
        <begin position="1"/>
        <end position="36"/>
    </location>
</feature>
<evidence type="ECO:0000256" key="1">
    <source>
        <dbReference type="SAM" id="MobiDB-lite"/>
    </source>
</evidence>
<dbReference type="Proteomes" id="UP000239757">
    <property type="component" value="Unassembled WGS sequence"/>
</dbReference>
<proteinExistence type="predicted"/>
<evidence type="ECO:0000313" key="2">
    <source>
        <dbReference type="EMBL" id="PPR88576.1"/>
    </source>
</evidence>
<reference evidence="2 3" key="1">
    <citation type="submission" date="2015-01" db="EMBL/GenBank/DDBJ databases">
        <title>Genome of allotetraploid Gossypium barbadense reveals genomic plasticity and fiber elongation in cotton evolution.</title>
        <authorList>
            <person name="Chen X."/>
            <person name="Liu X."/>
            <person name="Zhao B."/>
            <person name="Zheng H."/>
            <person name="Hu Y."/>
            <person name="Lu G."/>
            <person name="Yang C."/>
            <person name="Chen J."/>
            <person name="Shan C."/>
            <person name="Zhang L."/>
            <person name="Zhou Y."/>
            <person name="Wang L."/>
            <person name="Guo W."/>
            <person name="Bai Y."/>
            <person name="Ruan J."/>
            <person name="Shangguan X."/>
            <person name="Mao Y."/>
            <person name="Jiang J."/>
            <person name="Zhu Y."/>
            <person name="Lei J."/>
            <person name="Kang H."/>
            <person name="Chen S."/>
            <person name="He X."/>
            <person name="Wang R."/>
            <person name="Wang Y."/>
            <person name="Chen J."/>
            <person name="Wang L."/>
            <person name="Yu S."/>
            <person name="Wang B."/>
            <person name="Wei J."/>
            <person name="Song S."/>
            <person name="Lu X."/>
            <person name="Gao Z."/>
            <person name="Gu W."/>
            <person name="Deng X."/>
            <person name="Ma D."/>
            <person name="Wang S."/>
            <person name="Liang W."/>
            <person name="Fang L."/>
            <person name="Cai C."/>
            <person name="Zhu X."/>
            <person name="Zhou B."/>
            <person name="Zhang Y."/>
            <person name="Chen Z."/>
            <person name="Xu S."/>
            <person name="Zhu R."/>
            <person name="Wang S."/>
            <person name="Zhang T."/>
            <person name="Zhao G."/>
        </authorList>
    </citation>
    <scope>NUCLEOTIDE SEQUENCE [LARGE SCALE GENOMIC DNA]</scope>
    <source>
        <strain evidence="3">cv. Xinhai21</strain>
        <tissue evidence="2">Leaf</tissue>
    </source>
</reference>
<protein>
    <submittedName>
        <fullName evidence="2">Uncharacterized protein</fullName>
    </submittedName>
</protein>
<dbReference type="AlphaFoldDB" id="A0A2P5WBY6"/>
<dbReference type="EMBL" id="KZ668230">
    <property type="protein sequence ID" value="PPR88576.1"/>
    <property type="molecule type" value="Genomic_DNA"/>
</dbReference>
<gene>
    <name evidence="2" type="ORF">GOBAR_AA32111</name>
</gene>
<organism evidence="2 3">
    <name type="scientific">Gossypium barbadense</name>
    <name type="common">Sea Island cotton</name>
    <name type="synonym">Hibiscus barbadensis</name>
    <dbReference type="NCBI Taxonomy" id="3634"/>
    <lineage>
        <taxon>Eukaryota</taxon>
        <taxon>Viridiplantae</taxon>
        <taxon>Streptophyta</taxon>
        <taxon>Embryophyta</taxon>
        <taxon>Tracheophyta</taxon>
        <taxon>Spermatophyta</taxon>
        <taxon>Magnoliopsida</taxon>
        <taxon>eudicotyledons</taxon>
        <taxon>Gunneridae</taxon>
        <taxon>Pentapetalae</taxon>
        <taxon>rosids</taxon>
        <taxon>malvids</taxon>
        <taxon>Malvales</taxon>
        <taxon>Malvaceae</taxon>
        <taxon>Malvoideae</taxon>
        <taxon>Gossypium</taxon>
    </lineage>
</organism>
<name>A0A2P5WBY6_GOSBA</name>